<protein>
    <submittedName>
        <fullName evidence="1">Immunity protein Imm1</fullName>
    </submittedName>
</protein>
<organism evidence="1 2">
    <name type="scientific">Ruminococcus albus</name>
    <dbReference type="NCBI Taxonomy" id="1264"/>
    <lineage>
        <taxon>Bacteria</taxon>
        <taxon>Bacillati</taxon>
        <taxon>Bacillota</taxon>
        <taxon>Clostridia</taxon>
        <taxon>Eubacteriales</taxon>
        <taxon>Oscillospiraceae</taxon>
        <taxon>Ruminococcus</taxon>
    </lineage>
</organism>
<name>A0A1I1DZJ7_RUMAL</name>
<evidence type="ECO:0000313" key="1">
    <source>
        <dbReference type="EMBL" id="SFB78013.1"/>
    </source>
</evidence>
<dbReference type="AlphaFoldDB" id="A0A1I1DZJ7"/>
<sequence length="122" mass="13524">MRVSYENGDITITDNEEVISLILCLAEKGINEIWLSEDGKLYPALAILVNGRYTCLNYFGNDEGDMYMSRGDGNAQITFKPGGTEWTAPADAVISIESAVACIRQFCKNYNLPDCIDWQDGV</sequence>
<proteinExistence type="predicted"/>
<dbReference type="RefSeq" id="WP_074959904.1">
    <property type="nucleotide sequence ID" value="NZ_FOKQ01000003.1"/>
</dbReference>
<accession>A0A1I1DZJ7</accession>
<dbReference type="Pfam" id="PF14430">
    <property type="entry name" value="Imm1"/>
    <property type="match status" value="1"/>
</dbReference>
<gene>
    <name evidence="1" type="ORF">SAMN02910406_00510</name>
</gene>
<reference evidence="1 2" key="1">
    <citation type="submission" date="2016-10" db="EMBL/GenBank/DDBJ databases">
        <authorList>
            <person name="de Groot N.N."/>
        </authorList>
    </citation>
    <scope>NUCLEOTIDE SEQUENCE [LARGE SCALE GENOMIC DNA]</scope>
    <source>
        <strain evidence="1 2">AR67</strain>
    </source>
</reference>
<dbReference type="Proteomes" id="UP000182192">
    <property type="component" value="Unassembled WGS sequence"/>
</dbReference>
<dbReference type="EMBL" id="FOKQ01000003">
    <property type="protein sequence ID" value="SFB78013.1"/>
    <property type="molecule type" value="Genomic_DNA"/>
</dbReference>
<dbReference type="InterPro" id="IPR025680">
    <property type="entry name" value="DddI"/>
</dbReference>
<evidence type="ECO:0000313" key="2">
    <source>
        <dbReference type="Proteomes" id="UP000182192"/>
    </source>
</evidence>